<dbReference type="InterPro" id="IPR041698">
    <property type="entry name" value="Methyltransf_25"/>
</dbReference>
<reference evidence="4 5" key="1">
    <citation type="submission" date="2012-10" db="EMBL/GenBank/DDBJ databases">
        <authorList>
            <person name="Genoscope - CEA"/>
        </authorList>
    </citation>
    <scope>NUCLEOTIDE SEQUENCE [LARGE SCALE GENOMIC DNA]</scope>
    <source>
        <strain evidence="5">AM13 / DSM 14728</strain>
    </source>
</reference>
<keyword evidence="2 4" id="KW-0808">Transferase</keyword>
<dbReference type="Proteomes" id="UP000010808">
    <property type="component" value="Chromosome"/>
</dbReference>
<accession>L0R7X1</accession>
<dbReference type="Pfam" id="PF13649">
    <property type="entry name" value="Methyltransf_25"/>
    <property type="match status" value="1"/>
</dbReference>
<dbReference type="Gene3D" id="3.40.50.150">
    <property type="entry name" value="Vaccinia Virus protein VP39"/>
    <property type="match status" value="1"/>
</dbReference>
<dbReference type="PANTHER" id="PTHR43861:SF1">
    <property type="entry name" value="TRANS-ACONITATE 2-METHYLTRANSFERASE"/>
    <property type="match status" value="1"/>
</dbReference>
<evidence type="ECO:0000313" key="4">
    <source>
        <dbReference type="EMBL" id="CCO22295.1"/>
    </source>
</evidence>
<dbReference type="eggNOG" id="COG2227">
    <property type="taxonomic scope" value="Bacteria"/>
</dbReference>
<keyword evidence="5" id="KW-1185">Reference proteome</keyword>
<dbReference type="RefSeq" id="WP_015334905.1">
    <property type="nucleotide sequence ID" value="NC_020055.1"/>
</dbReference>
<dbReference type="OrthoDB" id="9804312at2"/>
<dbReference type="CDD" id="cd02440">
    <property type="entry name" value="AdoMet_MTases"/>
    <property type="match status" value="1"/>
</dbReference>
<evidence type="ECO:0000256" key="1">
    <source>
        <dbReference type="ARBA" id="ARBA00022603"/>
    </source>
</evidence>
<evidence type="ECO:0000259" key="3">
    <source>
        <dbReference type="Pfam" id="PF13649"/>
    </source>
</evidence>
<dbReference type="PANTHER" id="PTHR43861">
    <property type="entry name" value="TRANS-ACONITATE 2-METHYLTRANSFERASE-RELATED"/>
    <property type="match status" value="1"/>
</dbReference>
<dbReference type="PATRIC" id="fig|1121451.3.peg.285"/>
<organism evidence="4 5">
    <name type="scientific">Maridesulfovibrio hydrothermalis AM13 = DSM 14728</name>
    <dbReference type="NCBI Taxonomy" id="1121451"/>
    <lineage>
        <taxon>Bacteria</taxon>
        <taxon>Pseudomonadati</taxon>
        <taxon>Thermodesulfobacteriota</taxon>
        <taxon>Desulfovibrionia</taxon>
        <taxon>Desulfovibrionales</taxon>
        <taxon>Desulfovibrionaceae</taxon>
        <taxon>Maridesulfovibrio</taxon>
    </lineage>
</organism>
<dbReference type="EMBL" id="FO203522">
    <property type="protein sequence ID" value="CCO22295.1"/>
    <property type="molecule type" value="Genomic_DNA"/>
</dbReference>
<dbReference type="GO" id="GO:0032259">
    <property type="term" value="P:methylation"/>
    <property type="evidence" value="ECO:0007669"/>
    <property type="project" value="UniProtKB-KW"/>
</dbReference>
<keyword evidence="1 4" id="KW-0489">Methyltransferase</keyword>
<dbReference type="AlphaFoldDB" id="L0R7X1"/>
<feature type="domain" description="Methyltransferase" evidence="3">
    <location>
        <begin position="40"/>
        <end position="137"/>
    </location>
</feature>
<dbReference type="KEGG" id="dhy:DESAM_20004"/>
<evidence type="ECO:0000256" key="2">
    <source>
        <dbReference type="ARBA" id="ARBA00022679"/>
    </source>
</evidence>
<protein>
    <submittedName>
        <fullName evidence="4">Putative Methyltransferase type 12</fullName>
    </submittedName>
</protein>
<name>L0R7X1_9BACT</name>
<dbReference type="STRING" id="1121451.DESAM_20004"/>
<dbReference type="HOGENOM" id="CLU_069129_7_1_7"/>
<dbReference type="InterPro" id="IPR029063">
    <property type="entry name" value="SAM-dependent_MTases_sf"/>
</dbReference>
<sequence>MAAIYDQLASIYDAWSQADPADSDSVEFYKKLGQSEQGIIVELGVGTGRIALELAVSGKNIIGIDISDNMLGICQDKARELGVSDRIHLITNDIREFDLPEPADLIYLPFRTVGHLLNQNDRLKLFRSVYRNLNVGGRFVFDHYMFSEHWAKSNERKQRLMCVIPCENKKFIYVHDIYLYDYENQIMDCRIIVENVDEVGLVTLKRYIAFSFSWVTIAQIQELINEVGFEVDDMLGEFNGNKWTEQSENQIWVLRKTKK</sequence>
<dbReference type="SUPFAM" id="SSF53335">
    <property type="entry name" value="S-adenosyl-L-methionine-dependent methyltransferases"/>
    <property type="match status" value="1"/>
</dbReference>
<proteinExistence type="predicted"/>
<evidence type="ECO:0000313" key="5">
    <source>
        <dbReference type="Proteomes" id="UP000010808"/>
    </source>
</evidence>
<dbReference type="GO" id="GO:0008168">
    <property type="term" value="F:methyltransferase activity"/>
    <property type="evidence" value="ECO:0007669"/>
    <property type="project" value="UniProtKB-KW"/>
</dbReference>
<gene>
    <name evidence="4" type="ORF">DESAM_20004</name>
</gene>